<comment type="caution">
    <text evidence="2">The sequence shown here is derived from an EMBL/GenBank/DDBJ whole genome shotgun (WGS) entry which is preliminary data.</text>
</comment>
<proteinExistence type="predicted"/>
<evidence type="ECO:0000256" key="1">
    <source>
        <dbReference type="SAM" id="Phobius"/>
    </source>
</evidence>
<keyword evidence="1" id="KW-0472">Membrane</keyword>
<dbReference type="InterPro" id="IPR015915">
    <property type="entry name" value="Kelch-typ_b-propeller"/>
</dbReference>
<protein>
    <submittedName>
        <fullName evidence="2">22154_t:CDS:1</fullName>
    </submittedName>
</protein>
<reference evidence="2" key="1">
    <citation type="submission" date="2021-06" db="EMBL/GenBank/DDBJ databases">
        <authorList>
            <person name="Kallberg Y."/>
            <person name="Tangrot J."/>
            <person name="Rosling A."/>
        </authorList>
    </citation>
    <scope>NUCLEOTIDE SEQUENCE</scope>
    <source>
        <strain evidence="2">FL966</strain>
    </source>
</reference>
<accession>A0A9N9IMN4</accession>
<feature type="transmembrane region" description="Helical" evidence="1">
    <location>
        <begin position="373"/>
        <end position="395"/>
    </location>
</feature>
<dbReference type="Proteomes" id="UP000789759">
    <property type="component" value="Unassembled WGS sequence"/>
</dbReference>
<dbReference type="PANTHER" id="PTHR23244">
    <property type="entry name" value="KELCH REPEAT DOMAIN"/>
    <property type="match status" value="1"/>
</dbReference>
<dbReference type="Pfam" id="PF24681">
    <property type="entry name" value="Kelch_KLHDC2_KLHL20_DRC7"/>
    <property type="match status" value="1"/>
</dbReference>
<keyword evidence="1" id="KW-0812">Transmembrane</keyword>
<keyword evidence="3" id="KW-1185">Reference proteome</keyword>
<keyword evidence="1" id="KW-1133">Transmembrane helix</keyword>
<evidence type="ECO:0000313" key="2">
    <source>
        <dbReference type="EMBL" id="CAG8742861.1"/>
    </source>
</evidence>
<gene>
    <name evidence="2" type="ORF">CPELLU_LOCUS14187</name>
</gene>
<sequence length="419" mass="46227">MWNPKIKSGKIIFFIIIFIFKFSEAISFVPEARAGHVAIIIGNLLYFMGGSRFIPSTNPIKSSIRVYNLSDEVFFLNLSSQFSTSSPPYVDLTGTSARMKYASEKGTVVLGGANNENAYLIGGVQQNLTRLNEIDRNATITSNQALMIDEINKTYNTTDQFIFFYQSHAEAWSYPLNQKGTPPPRRRSTATISRTGIIYIFGGRVQVDTGSPIFICYNDLYTFDPVLVSWNKINADNAPSPRSHAAPVLLPNGKILYIGGVSQTDPGKDADLIDMNEIPVFDTISSIWSYKYASQSIRIQPRLAHTATLTPDNNEIIIIGGNSSNITNDLVPPVDLNSFIYILDIPCKTWVTTFTPGKSICNMDSRGLNIGEVVGITIAGCVGLGAIIALIYFLVKKYKPKINKGVVDKRPLSPIEQPK</sequence>
<dbReference type="SUPFAM" id="SSF117281">
    <property type="entry name" value="Kelch motif"/>
    <property type="match status" value="1"/>
</dbReference>
<organism evidence="2 3">
    <name type="scientific">Cetraspora pellucida</name>
    <dbReference type="NCBI Taxonomy" id="1433469"/>
    <lineage>
        <taxon>Eukaryota</taxon>
        <taxon>Fungi</taxon>
        <taxon>Fungi incertae sedis</taxon>
        <taxon>Mucoromycota</taxon>
        <taxon>Glomeromycotina</taxon>
        <taxon>Glomeromycetes</taxon>
        <taxon>Diversisporales</taxon>
        <taxon>Gigasporaceae</taxon>
        <taxon>Cetraspora</taxon>
    </lineage>
</organism>
<dbReference type="EMBL" id="CAJVQA010016406">
    <property type="protein sequence ID" value="CAG8742861.1"/>
    <property type="molecule type" value="Genomic_DNA"/>
</dbReference>
<dbReference type="Gene3D" id="2.120.10.80">
    <property type="entry name" value="Kelch-type beta propeller"/>
    <property type="match status" value="1"/>
</dbReference>
<dbReference type="AlphaFoldDB" id="A0A9N9IMN4"/>
<dbReference type="OrthoDB" id="432528at2759"/>
<name>A0A9N9IMN4_9GLOM</name>
<evidence type="ECO:0000313" key="3">
    <source>
        <dbReference type="Proteomes" id="UP000789759"/>
    </source>
</evidence>